<dbReference type="SUPFAM" id="SSF54637">
    <property type="entry name" value="Thioesterase/thiol ester dehydrase-isomerase"/>
    <property type="match status" value="1"/>
</dbReference>
<reference evidence="1" key="1">
    <citation type="submission" date="2022-08" db="EMBL/GenBank/DDBJ databases">
        <title>Alicyclobacillus fastidiosus DSM 17978, complete genome.</title>
        <authorList>
            <person name="Wang Q."/>
            <person name="Cai R."/>
            <person name="Wang Z."/>
        </authorList>
    </citation>
    <scope>NUCLEOTIDE SEQUENCE</scope>
    <source>
        <strain evidence="1">DSM 17978</strain>
    </source>
</reference>
<protein>
    <submittedName>
        <fullName evidence="1">Acyl-CoA thioesterase</fullName>
    </submittedName>
</protein>
<organism evidence="1 2">
    <name type="scientific">Alicyclobacillus fastidiosus</name>
    <dbReference type="NCBI Taxonomy" id="392011"/>
    <lineage>
        <taxon>Bacteria</taxon>
        <taxon>Bacillati</taxon>
        <taxon>Bacillota</taxon>
        <taxon>Bacilli</taxon>
        <taxon>Bacillales</taxon>
        <taxon>Alicyclobacillaceae</taxon>
        <taxon>Alicyclobacillus</taxon>
    </lineage>
</organism>
<keyword evidence="2" id="KW-1185">Reference proteome</keyword>
<dbReference type="Proteomes" id="UP001164761">
    <property type="component" value="Chromosome"/>
</dbReference>
<dbReference type="PANTHER" id="PTHR31793:SF24">
    <property type="entry name" value="LONG-CHAIN ACYL-COA THIOESTERASE FADM"/>
    <property type="match status" value="1"/>
</dbReference>
<dbReference type="Pfam" id="PF13279">
    <property type="entry name" value="4HBT_2"/>
    <property type="match status" value="1"/>
</dbReference>
<dbReference type="PANTHER" id="PTHR31793">
    <property type="entry name" value="4-HYDROXYBENZOYL-COA THIOESTERASE FAMILY MEMBER"/>
    <property type="match status" value="1"/>
</dbReference>
<gene>
    <name evidence="1" type="ORF">NZD89_21160</name>
</gene>
<evidence type="ECO:0000313" key="1">
    <source>
        <dbReference type="EMBL" id="WAH40781.1"/>
    </source>
</evidence>
<sequence>MVMFYESTIRVRFRDTDMYGHVNNASYATFMEEARIQFIEEHFGSFSIPLILASAAYKFVSQTKFPEHRDIISRMWVRKLGHSSAELVTHLLAIDGTRLCECVLTVVHFDYQAQKAARIPDDVRQVLERYLHSEGEVPYGK</sequence>
<dbReference type="Gene3D" id="3.10.129.10">
    <property type="entry name" value="Hotdog Thioesterase"/>
    <property type="match status" value="1"/>
</dbReference>
<dbReference type="RefSeq" id="WP_268004677.1">
    <property type="nucleotide sequence ID" value="NZ_BSUT01000001.1"/>
</dbReference>
<name>A0ABY6ZFA0_9BACL</name>
<accession>A0ABY6ZFA0</accession>
<evidence type="ECO:0000313" key="2">
    <source>
        <dbReference type="Proteomes" id="UP001164761"/>
    </source>
</evidence>
<dbReference type="CDD" id="cd00586">
    <property type="entry name" value="4HBT"/>
    <property type="match status" value="1"/>
</dbReference>
<proteinExistence type="predicted"/>
<dbReference type="EMBL" id="CP104067">
    <property type="protein sequence ID" value="WAH40781.1"/>
    <property type="molecule type" value="Genomic_DNA"/>
</dbReference>
<dbReference type="InterPro" id="IPR050563">
    <property type="entry name" value="4-hydroxybenzoyl-CoA_TE"/>
</dbReference>
<dbReference type="InterPro" id="IPR029069">
    <property type="entry name" value="HotDog_dom_sf"/>
</dbReference>